<name>A0A1G7SZL7_9RHOB</name>
<proteinExistence type="predicted"/>
<dbReference type="Gene3D" id="3.40.190.10">
    <property type="entry name" value="Periplasmic binding protein-like II"/>
    <property type="match status" value="1"/>
</dbReference>
<protein>
    <submittedName>
        <fullName evidence="1">Uncharacterized protein</fullName>
    </submittedName>
</protein>
<dbReference type="Proteomes" id="UP000182284">
    <property type="component" value="Unassembled WGS sequence"/>
</dbReference>
<dbReference type="AlphaFoldDB" id="A0A1G7SZL7"/>
<dbReference type="OrthoDB" id="7248487at2"/>
<dbReference type="EMBL" id="FNBL01000015">
    <property type="protein sequence ID" value="SDG27760.1"/>
    <property type="molecule type" value="Genomic_DNA"/>
</dbReference>
<sequence length="78" mass="8622">MTKERSVHFTAMLTKLRGTFAPDEFEWIALPQEDPIMFFAAKDSEINDMRDLVALAKENGGVANIDGFGPVGSMQNMA</sequence>
<organism evidence="1 2">
    <name type="scientific">Celeribacter baekdonensis</name>
    <dbReference type="NCBI Taxonomy" id="875171"/>
    <lineage>
        <taxon>Bacteria</taxon>
        <taxon>Pseudomonadati</taxon>
        <taxon>Pseudomonadota</taxon>
        <taxon>Alphaproteobacteria</taxon>
        <taxon>Rhodobacterales</taxon>
        <taxon>Roseobacteraceae</taxon>
        <taxon>Celeribacter</taxon>
    </lineage>
</organism>
<accession>A0A1G7SZL7</accession>
<evidence type="ECO:0000313" key="1">
    <source>
        <dbReference type="EMBL" id="SDG27760.1"/>
    </source>
</evidence>
<gene>
    <name evidence="1" type="ORF">SAMN04488117_11580</name>
</gene>
<evidence type="ECO:0000313" key="2">
    <source>
        <dbReference type="Proteomes" id="UP000182284"/>
    </source>
</evidence>
<reference evidence="1 2" key="1">
    <citation type="submission" date="2016-10" db="EMBL/GenBank/DDBJ databases">
        <authorList>
            <person name="de Groot N.N."/>
        </authorList>
    </citation>
    <scope>NUCLEOTIDE SEQUENCE [LARGE SCALE GENOMIC DNA]</scope>
    <source>
        <strain evidence="1 2">DSM 27375</strain>
    </source>
</reference>
<dbReference type="Gene3D" id="3.40.190.150">
    <property type="entry name" value="Bordetella uptake gene, domain 1"/>
    <property type="match status" value="1"/>
</dbReference>
<dbReference type="RefSeq" id="WP_143026885.1">
    <property type="nucleotide sequence ID" value="NZ_FNBL01000015.1"/>
</dbReference>
<dbReference type="InterPro" id="IPR042100">
    <property type="entry name" value="Bug_dom1"/>
</dbReference>